<organism evidence="2 3">
    <name type="scientific">Marinicrinis sediminis</name>
    <dbReference type="NCBI Taxonomy" id="1652465"/>
    <lineage>
        <taxon>Bacteria</taxon>
        <taxon>Bacillati</taxon>
        <taxon>Bacillota</taxon>
        <taxon>Bacilli</taxon>
        <taxon>Bacillales</taxon>
        <taxon>Paenibacillaceae</taxon>
    </lineage>
</organism>
<evidence type="ECO:0000313" key="3">
    <source>
        <dbReference type="Proteomes" id="UP001597497"/>
    </source>
</evidence>
<sequence>MLEYITLMGTAWFIGFFPMFEIYLAIPSTMVMGLDPVSAVVWSCIGNFTPIPLIAYFYDFLCRFPRIGKWLNKMANHKYQPQVEKRGAIAIMLFTPLIGSWAVAVLGKAVGMSRSTLLIFSAISIVGYGIIIAVLTVLGVDLVT</sequence>
<dbReference type="RefSeq" id="WP_379930773.1">
    <property type="nucleotide sequence ID" value="NZ_JBHUMM010000043.1"/>
</dbReference>
<feature type="transmembrane region" description="Helical" evidence="1">
    <location>
        <begin position="87"/>
        <end position="106"/>
    </location>
</feature>
<dbReference type="Pfam" id="PF06695">
    <property type="entry name" value="Sm_multidrug_ex"/>
    <property type="match status" value="1"/>
</dbReference>
<keyword evidence="1" id="KW-0812">Transmembrane</keyword>
<evidence type="ECO:0000313" key="2">
    <source>
        <dbReference type="EMBL" id="MFD2673213.1"/>
    </source>
</evidence>
<feature type="transmembrane region" description="Helical" evidence="1">
    <location>
        <begin position="40"/>
        <end position="61"/>
    </location>
</feature>
<name>A0ABW5RDZ2_9BACL</name>
<protein>
    <submittedName>
        <fullName evidence="2">Small multi-drug export protein</fullName>
    </submittedName>
</protein>
<comment type="caution">
    <text evidence="2">The sequence shown here is derived from an EMBL/GenBank/DDBJ whole genome shotgun (WGS) entry which is preliminary data.</text>
</comment>
<evidence type="ECO:0000256" key="1">
    <source>
        <dbReference type="SAM" id="Phobius"/>
    </source>
</evidence>
<proteinExistence type="predicted"/>
<feature type="transmembrane region" description="Helical" evidence="1">
    <location>
        <begin position="118"/>
        <end position="143"/>
    </location>
</feature>
<keyword evidence="1" id="KW-0472">Membrane</keyword>
<keyword evidence="1" id="KW-1133">Transmembrane helix</keyword>
<keyword evidence="3" id="KW-1185">Reference proteome</keyword>
<accession>A0ABW5RDZ2</accession>
<dbReference type="EMBL" id="JBHUMM010000043">
    <property type="protein sequence ID" value="MFD2673213.1"/>
    <property type="molecule type" value="Genomic_DNA"/>
</dbReference>
<dbReference type="InterPro" id="IPR009577">
    <property type="entry name" value="Sm_multidrug_ex"/>
</dbReference>
<gene>
    <name evidence="2" type="ORF">ACFSUC_16695</name>
</gene>
<reference evidence="3" key="1">
    <citation type="journal article" date="2019" name="Int. J. Syst. Evol. Microbiol.">
        <title>The Global Catalogue of Microorganisms (GCM) 10K type strain sequencing project: providing services to taxonomists for standard genome sequencing and annotation.</title>
        <authorList>
            <consortium name="The Broad Institute Genomics Platform"/>
            <consortium name="The Broad Institute Genome Sequencing Center for Infectious Disease"/>
            <person name="Wu L."/>
            <person name="Ma J."/>
        </authorList>
    </citation>
    <scope>NUCLEOTIDE SEQUENCE [LARGE SCALE GENOMIC DNA]</scope>
    <source>
        <strain evidence="3">KCTC 33676</strain>
    </source>
</reference>
<dbReference type="Proteomes" id="UP001597497">
    <property type="component" value="Unassembled WGS sequence"/>
</dbReference>
<feature type="transmembrane region" description="Helical" evidence="1">
    <location>
        <begin position="12"/>
        <end position="34"/>
    </location>
</feature>